<accession>A0A543KLD8</accession>
<dbReference type="AlphaFoldDB" id="A0A543KLD8"/>
<comment type="caution">
    <text evidence="1">The sequence shown here is derived from an EMBL/GenBank/DDBJ whole genome shotgun (WGS) entry which is preliminary data.</text>
</comment>
<proteinExistence type="predicted"/>
<dbReference type="RefSeq" id="WP_202876887.1">
    <property type="nucleotide sequence ID" value="NZ_BAAAIL010000003.1"/>
</dbReference>
<dbReference type="Proteomes" id="UP000315133">
    <property type="component" value="Unassembled WGS sequence"/>
</dbReference>
<organism evidence="1 2">
    <name type="scientific">Ornithinimicrobium humiphilum</name>
    <dbReference type="NCBI Taxonomy" id="125288"/>
    <lineage>
        <taxon>Bacteria</taxon>
        <taxon>Bacillati</taxon>
        <taxon>Actinomycetota</taxon>
        <taxon>Actinomycetes</taxon>
        <taxon>Micrococcales</taxon>
        <taxon>Ornithinimicrobiaceae</taxon>
        <taxon>Ornithinimicrobium</taxon>
    </lineage>
</organism>
<protein>
    <submittedName>
        <fullName evidence="1">Uncharacterized protein</fullName>
    </submittedName>
</protein>
<dbReference type="EMBL" id="VFPU01000001">
    <property type="protein sequence ID" value="TQM95883.1"/>
    <property type="molecule type" value="Genomic_DNA"/>
</dbReference>
<sequence length="106" mass="11707">MDRLAGLRDPGSEPADHLLDRVAGLEQELRDASALDYAAAKEGDLGRAVDAQRRMQSLHVEAADAWERLATRGTEVWHVVAALHRAAAHRDDACRAEIALYKLERP</sequence>
<evidence type="ECO:0000313" key="1">
    <source>
        <dbReference type="EMBL" id="TQM95883.1"/>
    </source>
</evidence>
<name>A0A543KLD8_9MICO</name>
<evidence type="ECO:0000313" key="2">
    <source>
        <dbReference type="Proteomes" id="UP000315133"/>
    </source>
</evidence>
<keyword evidence="2" id="KW-1185">Reference proteome</keyword>
<reference evidence="1 2" key="1">
    <citation type="submission" date="2019-06" db="EMBL/GenBank/DDBJ databases">
        <title>Sequencing the genomes of 1000 actinobacteria strains.</title>
        <authorList>
            <person name="Klenk H.-P."/>
        </authorList>
    </citation>
    <scope>NUCLEOTIDE SEQUENCE [LARGE SCALE GENOMIC DNA]</scope>
    <source>
        <strain evidence="1 2">DSM 12362</strain>
    </source>
</reference>
<gene>
    <name evidence="1" type="ORF">FB476_0733</name>
</gene>